<evidence type="ECO:0000256" key="1">
    <source>
        <dbReference type="SAM" id="MobiDB-lite"/>
    </source>
</evidence>
<feature type="transmembrane region" description="Helical" evidence="2">
    <location>
        <begin position="20"/>
        <end position="43"/>
    </location>
</feature>
<feature type="region of interest" description="Disordered" evidence="1">
    <location>
        <begin position="133"/>
        <end position="156"/>
    </location>
</feature>
<dbReference type="OrthoDB" id="8063538at2759"/>
<organism evidence="3">
    <name type="scientific">Bactrocera dorsalis</name>
    <name type="common">Oriental fruit fly</name>
    <name type="synonym">Dacus dorsalis</name>
    <dbReference type="NCBI Taxonomy" id="27457"/>
    <lineage>
        <taxon>Eukaryota</taxon>
        <taxon>Metazoa</taxon>
        <taxon>Ecdysozoa</taxon>
        <taxon>Arthropoda</taxon>
        <taxon>Hexapoda</taxon>
        <taxon>Insecta</taxon>
        <taxon>Pterygota</taxon>
        <taxon>Neoptera</taxon>
        <taxon>Endopterygota</taxon>
        <taxon>Diptera</taxon>
        <taxon>Brachycera</taxon>
        <taxon>Muscomorpha</taxon>
        <taxon>Tephritoidea</taxon>
        <taxon>Tephritidae</taxon>
        <taxon>Bactrocera</taxon>
        <taxon>Bactrocera</taxon>
    </lineage>
</organism>
<feature type="compositionally biased region" description="Basic and acidic residues" evidence="1">
    <location>
        <begin position="146"/>
        <end position="156"/>
    </location>
</feature>
<feature type="compositionally biased region" description="Polar residues" evidence="1">
    <location>
        <begin position="228"/>
        <end position="273"/>
    </location>
</feature>
<reference evidence="3" key="1">
    <citation type="journal article" date="2014" name="BMC Genomics">
        <title>Characterizing the developmental transcriptome of the oriental fruit fly, Bactrocera dorsalis (Diptera: Tephritidae) through comparative genomic analysis with Drosophila melanogaster utilizing modENCODE datasets.</title>
        <authorList>
            <person name="Geib S.M."/>
            <person name="Calla B."/>
            <person name="Hall B."/>
            <person name="Hou S."/>
            <person name="Manoukis N.C."/>
        </authorList>
    </citation>
    <scope>NUCLEOTIDE SEQUENCE</scope>
    <source>
        <strain evidence="3">Punador</strain>
    </source>
</reference>
<feature type="region of interest" description="Disordered" evidence="1">
    <location>
        <begin position="225"/>
        <end position="274"/>
    </location>
</feature>
<feature type="non-terminal residue" evidence="3">
    <location>
        <position position="1"/>
    </location>
</feature>
<evidence type="ECO:0000313" key="3">
    <source>
        <dbReference type="EMBL" id="JAC54387.1"/>
    </source>
</evidence>
<keyword evidence="2" id="KW-1133">Transmembrane helix</keyword>
<keyword evidence="2" id="KW-0812">Transmembrane</keyword>
<proteinExistence type="predicted"/>
<dbReference type="EMBL" id="GAKP01004565">
    <property type="protein sequence ID" value="JAC54387.1"/>
    <property type="molecule type" value="Transcribed_RNA"/>
</dbReference>
<evidence type="ECO:0000256" key="2">
    <source>
        <dbReference type="SAM" id="Phobius"/>
    </source>
</evidence>
<keyword evidence="2" id="KW-0472">Membrane</keyword>
<name>A0A034WJ59_BACDO</name>
<protein>
    <submittedName>
        <fullName evidence="3">Uncharacterized protein</fullName>
    </submittedName>
</protein>
<accession>A0A034WJ59</accession>
<sequence>RRLREAVASDRKITLQTNTLVSAVMWGATYLVLLSTLCVTTLARPSQLDDIFDGYLKNVNLYNPETHSQIVKRRIYEDNQDASLKKVSLQSLIGDLEQNFLQSASSAGSLAHQTKESTDSHLSPIEDHAVLKRKTDNESGQVISSDGDHNKPVVEPKSVDSINATNETISNKESGSTRIQVEHISVQPHFGNLPTLPSFQLHQTKVISATLKDTDSKPTQIIIRKTDIQATPLQENSEATSEQTEKNSNTKQTANEEPENLSSSTPKNTVSELKQTEAELKANVAEIEAEPVILSARV</sequence>
<dbReference type="AlphaFoldDB" id="A0A034WJ59"/>